<dbReference type="Pfam" id="PF13527">
    <property type="entry name" value="Acetyltransf_9"/>
    <property type="match status" value="1"/>
</dbReference>
<dbReference type="GO" id="GO:0016747">
    <property type="term" value="F:acyltransferase activity, transferring groups other than amino-acyl groups"/>
    <property type="evidence" value="ECO:0007669"/>
    <property type="project" value="InterPro"/>
</dbReference>
<sequence>MTNIIPLVQIEPALVEELLDAAFGANRKNRTAYKVREGMEMLEGLSMAAVDQAENELIATIQCWPVALRDDDGKQHPIIMVGPVAVHPDCQGNGIGRQLMEALFDELAENETLPLLLIGDPEYYGRFFGFSAERTSGWQLPGPWEPERLLLRADSETPLPANGILGPWARN</sequence>
<proteinExistence type="predicted"/>
<dbReference type="Gene3D" id="3.40.630.30">
    <property type="match status" value="1"/>
</dbReference>
<keyword evidence="2" id="KW-0808">Transferase</keyword>
<organism evidence="2">
    <name type="scientific">hydrothermal vent metagenome</name>
    <dbReference type="NCBI Taxonomy" id="652676"/>
    <lineage>
        <taxon>unclassified sequences</taxon>
        <taxon>metagenomes</taxon>
        <taxon>ecological metagenomes</taxon>
    </lineage>
</organism>
<dbReference type="CDD" id="cd04301">
    <property type="entry name" value="NAT_SF"/>
    <property type="match status" value="1"/>
</dbReference>
<name>A0A3B0R1C1_9ZZZZ</name>
<dbReference type="SUPFAM" id="SSF55729">
    <property type="entry name" value="Acyl-CoA N-acyltransferases (Nat)"/>
    <property type="match status" value="1"/>
</dbReference>
<evidence type="ECO:0000313" key="2">
    <source>
        <dbReference type="EMBL" id="VAV87284.1"/>
    </source>
</evidence>
<protein>
    <submittedName>
        <fullName evidence="2">Acetyltransferase</fullName>
    </submittedName>
</protein>
<gene>
    <name evidence="2" type="ORF">MNBD_ALPHA04-375</name>
</gene>
<dbReference type="EMBL" id="UOEF01000009">
    <property type="protein sequence ID" value="VAV87284.1"/>
    <property type="molecule type" value="Genomic_DNA"/>
</dbReference>
<accession>A0A3B0R1C1</accession>
<dbReference type="InterPro" id="IPR000182">
    <property type="entry name" value="GNAT_dom"/>
</dbReference>
<dbReference type="PROSITE" id="PS51186">
    <property type="entry name" value="GNAT"/>
    <property type="match status" value="1"/>
</dbReference>
<dbReference type="InterPro" id="IPR016181">
    <property type="entry name" value="Acyl_CoA_acyltransferase"/>
</dbReference>
<feature type="domain" description="N-acetyltransferase" evidence="1">
    <location>
        <begin position="5"/>
        <end position="152"/>
    </location>
</feature>
<evidence type="ECO:0000259" key="1">
    <source>
        <dbReference type="PROSITE" id="PS51186"/>
    </source>
</evidence>
<dbReference type="AlphaFoldDB" id="A0A3B0R1C1"/>
<reference evidence="2" key="1">
    <citation type="submission" date="2018-06" db="EMBL/GenBank/DDBJ databases">
        <authorList>
            <person name="Zhirakovskaya E."/>
        </authorList>
    </citation>
    <scope>NUCLEOTIDE SEQUENCE</scope>
</reference>